<feature type="transmembrane region" description="Helical" evidence="2">
    <location>
        <begin position="50"/>
        <end position="71"/>
    </location>
</feature>
<keyword evidence="2" id="KW-0472">Membrane</keyword>
<proteinExistence type="predicted"/>
<reference evidence="4" key="1">
    <citation type="submission" date="2016-06" db="EMBL/GenBank/DDBJ databases">
        <title>De novo assembly and RNA-Seq shows season-dependent expression and editing in black bear kidneys.</title>
        <authorList>
            <person name="Korstanje R."/>
            <person name="Srivastava A."/>
            <person name="Sarsani V.K."/>
            <person name="Sheehan S.M."/>
            <person name="Seger R.L."/>
            <person name="Barter M.E."/>
            <person name="Lindqvist C."/>
            <person name="Brody L.C."/>
            <person name="Mullikin J.C."/>
        </authorList>
    </citation>
    <scope>NUCLEOTIDE SEQUENCE [LARGE SCALE GENOMIC DNA]</scope>
</reference>
<evidence type="ECO:0000313" key="4">
    <source>
        <dbReference type="Proteomes" id="UP000291022"/>
    </source>
</evidence>
<reference evidence="3" key="3">
    <citation type="submission" date="2025-09" db="UniProtKB">
        <authorList>
            <consortium name="Ensembl"/>
        </authorList>
    </citation>
    <scope>IDENTIFICATION</scope>
</reference>
<evidence type="ECO:0000256" key="2">
    <source>
        <dbReference type="SAM" id="Phobius"/>
    </source>
</evidence>
<evidence type="ECO:0000313" key="3">
    <source>
        <dbReference type="Ensembl" id="ENSUAMP00000026131.1"/>
    </source>
</evidence>
<dbReference type="Ensembl" id="ENSUAMT00000029156.1">
    <property type="protein sequence ID" value="ENSUAMP00000026131.1"/>
    <property type="gene ID" value="ENSUAMG00000020275.1"/>
</dbReference>
<organism evidence="3 4">
    <name type="scientific">Ursus americanus</name>
    <name type="common">American black bear</name>
    <name type="synonym">Euarctos americanus</name>
    <dbReference type="NCBI Taxonomy" id="9643"/>
    <lineage>
        <taxon>Eukaryota</taxon>
        <taxon>Metazoa</taxon>
        <taxon>Chordata</taxon>
        <taxon>Craniata</taxon>
        <taxon>Vertebrata</taxon>
        <taxon>Euteleostomi</taxon>
        <taxon>Mammalia</taxon>
        <taxon>Eutheria</taxon>
        <taxon>Laurasiatheria</taxon>
        <taxon>Carnivora</taxon>
        <taxon>Caniformia</taxon>
        <taxon>Ursidae</taxon>
        <taxon>Ursus</taxon>
    </lineage>
</organism>
<keyword evidence="4" id="KW-1185">Reference proteome</keyword>
<sequence>MRGSESPAGTPTGFPARKHQKPFSRELSLSPEGAQRRDRPRRRAVPCSNLLLPLPLPLLVFPLLLAVSISVE</sequence>
<name>A0A452S2G9_URSAM</name>
<evidence type="ECO:0000256" key="1">
    <source>
        <dbReference type="SAM" id="MobiDB-lite"/>
    </source>
</evidence>
<reference evidence="3" key="2">
    <citation type="submission" date="2025-08" db="UniProtKB">
        <authorList>
            <consortium name="Ensembl"/>
        </authorList>
    </citation>
    <scope>IDENTIFICATION</scope>
</reference>
<dbReference type="Proteomes" id="UP000291022">
    <property type="component" value="Unassembled WGS sequence"/>
</dbReference>
<keyword evidence="2" id="KW-0812">Transmembrane</keyword>
<keyword evidence="2" id="KW-1133">Transmembrane helix</keyword>
<feature type="region of interest" description="Disordered" evidence="1">
    <location>
        <begin position="1"/>
        <end position="42"/>
    </location>
</feature>
<accession>A0A452S2G9</accession>
<dbReference type="AlphaFoldDB" id="A0A452S2G9"/>
<protein>
    <submittedName>
        <fullName evidence="3">Uncharacterized protein</fullName>
    </submittedName>
</protein>